<evidence type="ECO:0000256" key="7">
    <source>
        <dbReference type="SAM" id="SignalP"/>
    </source>
</evidence>
<dbReference type="PANTHER" id="PTHR46682">
    <property type="entry name" value="ADHESION G-PROTEIN COUPLED RECEPTOR V1"/>
    <property type="match status" value="1"/>
</dbReference>
<dbReference type="Pfam" id="PF03160">
    <property type="entry name" value="Calx-beta"/>
    <property type="match status" value="2"/>
</dbReference>
<organism evidence="9 10">
    <name type="scientific">Cellulophaga baltica</name>
    <dbReference type="NCBI Taxonomy" id="76594"/>
    <lineage>
        <taxon>Bacteria</taxon>
        <taxon>Pseudomonadati</taxon>
        <taxon>Bacteroidota</taxon>
        <taxon>Flavobacteriia</taxon>
        <taxon>Flavobacteriales</taxon>
        <taxon>Flavobacteriaceae</taxon>
        <taxon>Cellulophaga</taxon>
    </lineage>
</organism>
<evidence type="ECO:0000313" key="9">
    <source>
        <dbReference type="EMBL" id="SDF55395.1"/>
    </source>
</evidence>
<dbReference type="Gene3D" id="2.60.120.290">
    <property type="entry name" value="Spermadhesin, CUB domain"/>
    <property type="match status" value="1"/>
</dbReference>
<keyword evidence="2" id="KW-0964">Secreted</keyword>
<proteinExistence type="predicted"/>
<keyword evidence="5" id="KW-0106">Calcium</keyword>
<dbReference type="SMART" id="SM00237">
    <property type="entry name" value="Calx_beta"/>
    <property type="match status" value="2"/>
</dbReference>
<feature type="domain" description="Calx-beta" evidence="8">
    <location>
        <begin position="158"/>
        <end position="262"/>
    </location>
</feature>
<evidence type="ECO:0000256" key="1">
    <source>
        <dbReference type="ARBA" id="ARBA00004613"/>
    </source>
</evidence>
<dbReference type="EMBL" id="FNBD01000026">
    <property type="protein sequence ID" value="SDF55395.1"/>
    <property type="molecule type" value="Genomic_DNA"/>
</dbReference>
<dbReference type="SUPFAM" id="SSF51126">
    <property type="entry name" value="Pectin lyase-like"/>
    <property type="match status" value="1"/>
</dbReference>
<evidence type="ECO:0000256" key="3">
    <source>
        <dbReference type="ARBA" id="ARBA00022729"/>
    </source>
</evidence>
<dbReference type="Pfam" id="PF00431">
    <property type="entry name" value="CUB"/>
    <property type="match status" value="1"/>
</dbReference>
<dbReference type="eggNOG" id="COG2931">
    <property type="taxonomic scope" value="Bacteria"/>
</dbReference>
<evidence type="ECO:0000313" key="10">
    <source>
        <dbReference type="Proteomes" id="UP000182114"/>
    </source>
</evidence>
<dbReference type="GO" id="GO:0005737">
    <property type="term" value="C:cytoplasm"/>
    <property type="evidence" value="ECO:0007669"/>
    <property type="project" value="TreeGrafter"/>
</dbReference>
<dbReference type="InterPro" id="IPR006626">
    <property type="entry name" value="PbH1"/>
</dbReference>
<dbReference type="RefSeq" id="WP_074539582.1">
    <property type="nucleotide sequence ID" value="NZ_FNBD01000026.1"/>
</dbReference>
<sequence length="1489" mass="156474">MTLFKHLFFYILLLSSVLISAQETFRDTFSSTSYSNNNGTQNFSSNWIERNDNGSPFSGSITINNNQLRFRGSDDAWIYRFVPLAGAVAATMTLDYNAISAGGEGIDVFIHNADNNNWGFVQRINSGTASITYNLTAAEIASNPAIIFFPVDTNWENNDTIYIDNVQFSAVYGADLAINNVTVSEDAGTATFTVTHTGGNTSGAYSVNYTTSNISAIAGQDYTATTGTITFNGNSGDTETITIPILDDTIFEGDETFSVSFTSTTNSNVDITATGTGTILANDALIITDGQSDSSCDDIFLDSGGINNYSDNEDIVYTICPDIASNYLTVDFQQFDVIPGDVLYIYDGTSTGATLIGQYDNDNIPTQIFATNTNGCLTFRFTSNNNTTGNGWQADVTCAPPGPKIVVDDVYIDEDSGNAIFTVTHVRDRHGRSTLFGYFYTPFTVNYTVSDGTANVGSDYISVNGTLTFDGRVGYVQTFSVPIVNDGIPELVEYFTVGFSGASAQYATVDYSDTANGYINSQILANDPLTLFQEFDGYYDYSTTGGSLRTNDNNTDPCSIKASSSNTLISPIPSTGTVSKAYLYWAHSSTVVDGTVTFEGQTVNANYQYQTTLTNRNFYGYVSDVTTIVQGIANPSTNVFDFSDLFVDNTGTYCSTATVLGGWTLFVFYEDPNLPAVNINLYQGFDGLSNEGTSFTLDSFYAIAGAGAKASFLSWEGDSTLDGSSSGSVNPEELSITNQSNTTNVLSGDGGQPGNNAYNSTIYDNTISPDYNFTASYGVDLDTYDISTYISPGVSQVTANVDVGQDFLISAAVVLKVPSNLIAGSVFEDIQYGGGLGRNMSNANGTGISGVILELYDDNGDFVRRVNTNVNGDYSFGGMADGDYFVKAVDTTVKSTRGNGLNCSTCLPIQTFRSYGDVSNNIEVLDEIGGANPAANTDTALGVFTGSQSLSQVSIASSGVANIDFGFNFNTIVNTNESGQGSIEQFILNSNTLSEVGLDIEANSIFDTAPEEDTSIFMIPPTGDALGRAADANYAAGIFDVLISNGNPFSEITGTNTVLDGRTQTAYSGDSNSGTIGAGGTAVGTSGVTLPDYIRPEIQIHKNNGDVLSASGTDVVIRNVAVYGNNNAGIIIDGGAVTISNSLLGVNAIGNAAGNIDYGVEIKNGVAIIDSNYISSNTDAGIFVDGGTSTTIQNNHFDANGATGCDDNILLADGTGIIIRQNLIDNSAVLGIDGEAISGNVIITENTITNAGQNGGNCGGKIKNAGVRLHGNDSSISNNIIATNAGSGIVISGGATSGNLISQNSIFANGTAANALGIDLDASNALGDGVTINDAADADSGPNGLLNFPIIANAFVSGPNLVIEGWSRPGATIEVFLTDINEGSAVTGDNQLGYTTDYGEGQIYLATVVEGSAADVSTAVSPYTDVDGNTDTTNKFKFVIAGPLSIAAGNFITSTATISNSTSEFSPFSMIKNYTVITNRRITYRVKKN</sequence>
<evidence type="ECO:0000256" key="6">
    <source>
        <dbReference type="ARBA" id="ARBA00023157"/>
    </source>
</evidence>
<dbReference type="eggNOG" id="COG3210">
    <property type="taxonomic scope" value="Bacteria"/>
</dbReference>
<gene>
    <name evidence="9" type="ORF">SAMN04487992_1264</name>
</gene>
<feature type="domain" description="Calx-beta" evidence="8">
    <location>
        <begin position="394"/>
        <end position="500"/>
    </location>
</feature>
<comment type="subcellular location">
    <subcellularLocation>
        <location evidence="1">Secreted</location>
    </subcellularLocation>
</comment>
<accession>A0A1G7M0R2</accession>
<dbReference type="Gene3D" id="2.60.40.2030">
    <property type="match status" value="2"/>
</dbReference>
<dbReference type="Proteomes" id="UP000182114">
    <property type="component" value="Unassembled WGS sequence"/>
</dbReference>
<dbReference type="SUPFAM" id="SSF141072">
    <property type="entry name" value="CalX-like"/>
    <property type="match status" value="2"/>
</dbReference>
<evidence type="ECO:0000256" key="2">
    <source>
        <dbReference type="ARBA" id="ARBA00022525"/>
    </source>
</evidence>
<evidence type="ECO:0000256" key="4">
    <source>
        <dbReference type="ARBA" id="ARBA00022737"/>
    </source>
</evidence>
<dbReference type="GO" id="GO:0071277">
    <property type="term" value="P:cellular response to calcium ion"/>
    <property type="evidence" value="ECO:0007669"/>
    <property type="project" value="TreeGrafter"/>
</dbReference>
<keyword evidence="6" id="KW-1015">Disulfide bond</keyword>
<dbReference type="GO" id="GO:0016020">
    <property type="term" value="C:membrane"/>
    <property type="evidence" value="ECO:0007669"/>
    <property type="project" value="InterPro"/>
</dbReference>
<name>A0A1G7M0R2_9FLAO</name>
<dbReference type="Pfam" id="PF13229">
    <property type="entry name" value="Beta_helix"/>
    <property type="match status" value="1"/>
</dbReference>
<dbReference type="PANTHER" id="PTHR46682:SF1">
    <property type="entry name" value="ADHESION G-PROTEIN COUPLED RECEPTOR V1"/>
    <property type="match status" value="1"/>
</dbReference>
<protein>
    <submittedName>
        <fullName evidence="9">CUB domain-containing protein</fullName>
    </submittedName>
</protein>
<keyword evidence="3 7" id="KW-0732">Signal</keyword>
<dbReference type="InterPro" id="IPR038081">
    <property type="entry name" value="CalX-like_sf"/>
</dbReference>
<dbReference type="InterPro" id="IPR033764">
    <property type="entry name" value="Sdr_B"/>
</dbReference>
<keyword evidence="4" id="KW-0677">Repeat</keyword>
<dbReference type="GO" id="GO:0010855">
    <property type="term" value="F:adenylate cyclase inhibitor activity"/>
    <property type="evidence" value="ECO:0007669"/>
    <property type="project" value="TreeGrafter"/>
</dbReference>
<dbReference type="InterPro" id="IPR011050">
    <property type="entry name" value="Pectin_lyase_fold/virulence"/>
</dbReference>
<dbReference type="SMART" id="SM00710">
    <property type="entry name" value="PbH1"/>
    <property type="match status" value="8"/>
</dbReference>
<keyword evidence="10" id="KW-1185">Reference proteome</keyword>
<evidence type="ECO:0000259" key="8">
    <source>
        <dbReference type="SMART" id="SM00237"/>
    </source>
</evidence>
<evidence type="ECO:0000256" key="5">
    <source>
        <dbReference type="ARBA" id="ARBA00022837"/>
    </source>
</evidence>
<dbReference type="Pfam" id="PF17210">
    <property type="entry name" value="SdrD_B"/>
    <property type="match status" value="1"/>
</dbReference>
<dbReference type="InterPro" id="IPR000859">
    <property type="entry name" value="CUB_dom"/>
</dbReference>
<dbReference type="GO" id="GO:0001965">
    <property type="term" value="F:G-protein alpha-subunit binding"/>
    <property type="evidence" value="ECO:0007669"/>
    <property type="project" value="TreeGrafter"/>
</dbReference>
<reference evidence="10" key="1">
    <citation type="submission" date="2016-10" db="EMBL/GenBank/DDBJ databases">
        <authorList>
            <person name="Varghese N."/>
            <person name="Submissions S."/>
        </authorList>
    </citation>
    <scope>NUCLEOTIDE SEQUENCE [LARGE SCALE GENOMIC DNA]</scope>
    <source>
        <strain evidence="10">DSM 24729</strain>
    </source>
</reference>
<dbReference type="SUPFAM" id="SSF49854">
    <property type="entry name" value="Spermadhesin, CUB domain"/>
    <property type="match status" value="1"/>
</dbReference>
<dbReference type="InterPro" id="IPR035914">
    <property type="entry name" value="Sperma_CUB_dom_sf"/>
</dbReference>
<dbReference type="InterPro" id="IPR003644">
    <property type="entry name" value="Calx_beta"/>
</dbReference>
<dbReference type="InterPro" id="IPR026919">
    <property type="entry name" value="ADGRV1"/>
</dbReference>
<feature type="signal peptide" evidence="7">
    <location>
        <begin position="1"/>
        <end position="21"/>
    </location>
</feature>
<dbReference type="InterPro" id="IPR039448">
    <property type="entry name" value="Beta_helix"/>
</dbReference>
<dbReference type="SUPFAM" id="SSF117074">
    <property type="entry name" value="Hypothetical protein PA1324"/>
    <property type="match status" value="1"/>
</dbReference>
<dbReference type="Gene3D" id="2.60.40.10">
    <property type="entry name" value="Immunoglobulins"/>
    <property type="match status" value="1"/>
</dbReference>
<dbReference type="eggNOG" id="COG3420">
    <property type="taxonomic scope" value="Bacteria"/>
</dbReference>
<dbReference type="GO" id="GO:0005576">
    <property type="term" value="C:extracellular region"/>
    <property type="evidence" value="ECO:0007669"/>
    <property type="project" value="UniProtKB-SubCell"/>
</dbReference>
<feature type="chain" id="PRO_5010353710" evidence="7">
    <location>
        <begin position="22"/>
        <end position="1489"/>
    </location>
</feature>
<dbReference type="InterPro" id="IPR013783">
    <property type="entry name" value="Ig-like_fold"/>
</dbReference>
<dbReference type="GO" id="GO:0004930">
    <property type="term" value="F:G protein-coupled receptor activity"/>
    <property type="evidence" value="ECO:0007669"/>
    <property type="project" value="InterPro"/>
</dbReference>